<dbReference type="InParanoid" id="A0A7E5WS84"/>
<protein>
    <submittedName>
        <fullName evidence="3">Uncharacterized protein LOC113505249</fullName>
    </submittedName>
</protein>
<evidence type="ECO:0000313" key="2">
    <source>
        <dbReference type="Proteomes" id="UP000322000"/>
    </source>
</evidence>
<keyword evidence="1" id="KW-0175">Coiled coil</keyword>
<dbReference type="GeneID" id="113505249"/>
<evidence type="ECO:0000256" key="1">
    <source>
        <dbReference type="SAM" id="Coils"/>
    </source>
</evidence>
<name>A0A7E5WS84_TRINI</name>
<feature type="coiled-coil region" evidence="1">
    <location>
        <begin position="88"/>
        <end position="115"/>
    </location>
</feature>
<accession>A0A7E5WS84</accession>
<dbReference type="KEGG" id="tnl:113505249"/>
<reference evidence="3" key="1">
    <citation type="submission" date="2025-08" db="UniProtKB">
        <authorList>
            <consortium name="RefSeq"/>
        </authorList>
    </citation>
    <scope>IDENTIFICATION</scope>
</reference>
<organism evidence="2 3">
    <name type="scientific">Trichoplusia ni</name>
    <name type="common">Cabbage looper</name>
    <dbReference type="NCBI Taxonomy" id="7111"/>
    <lineage>
        <taxon>Eukaryota</taxon>
        <taxon>Metazoa</taxon>
        <taxon>Ecdysozoa</taxon>
        <taxon>Arthropoda</taxon>
        <taxon>Hexapoda</taxon>
        <taxon>Insecta</taxon>
        <taxon>Pterygota</taxon>
        <taxon>Neoptera</taxon>
        <taxon>Endopterygota</taxon>
        <taxon>Lepidoptera</taxon>
        <taxon>Glossata</taxon>
        <taxon>Ditrysia</taxon>
        <taxon>Noctuoidea</taxon>
        <taxon>Noctuidae</taxon>
        <taxon>Plusiinae</taxon>
        <taxon>Trichoplusia</taxon>
    </lineage>
</organism>
<proteinExistence type="predicted"/>
<dbReference type="Proteomes" id="UP000322000">
    <property type="component" value="Chromosome 25"/>
</dbReference>
<dbReference type="RefSeq" id="XP_026743668.1">
    <property type="nucleotide sequence ID" value="XM_026887867.1"/>
</dbReference>
<dbReference type="OrthoDB" id="7477592at2759"/>
<sequence>MDVMDEDSLCRICVTSFTEQDITTAKSLLFDSVPTTKRKIQRKRDGKAKRDIDDIICLLKETELELIPIFVAQDLQKLPPVLFDHLDCTRLLKELQLMKREITELKESKEQYAITQQLESVKNDIKHLKSSDKDIPQTKTKCGGCILLIEFENSDSFNTIISAPSHSSRVVGRLDKNVEGRSMAIGNNGGVPVINSATSDEKAMTHRSGNVSALSAEALATDCVTAMGHTAVLDGEHVGKQPTFANVVRSEKNVVSQDNDGWTLVQRKFRNQRFAGKKGSAVIKPDEKFKAAEIMLPLYISNVSKGLSVDDIVSYIRGKSRLLVKVEKLTMKIDKEYDSYKIFIPKHKEDIFMRDDFWPDGISYRRFINFRNNFGDKAETRKLNTIIR</sequence>
<dbReference type="AlphaFoldDB" id="A0A7E5WS84"/>
<gene>
    <name evidence="3" type="primary">LOC113505249</name>
</gene>
<evidence type="ECO:0000313" key="3">
    <source>
        <dbReference type="RefSeq" id="XP_026743668.1"/>
    </source>
</evidence>
<keyword evidence="2" id="KW-1185">Reference proteome</keyword>